<organism evidence="8 9">
    <name type="scientific">Rotaria magnacalcarata</name>
    <dbReference type="NCBI Taxonomy" id="392030"/>
    <lineage>
        <taxon>Eukaryota</taxon>
        <taxon>Metazoa</taxon>
        <taxon>Spiralia</taxon>
        <taxon>Gnathifera</taxon>
        <taxon>Rotifera</taxon>
        <taxon>Eurotatoria</taxon>
        <taxon>Bdelloidea</taxon>
        <taxon>Philodinida</taxon>
        <taxon>Philodinidae</taxon>
        <taxon>Rotaria</taxon>
    </lineage>
</organism>
<dbReference type="EMBL" id="CAJNOW010013457">
    <property type="protein sequence ID" value="CAF1621178.1"/>
    <property type="molecule type" value="Genomic_DNA"/>
</dbReference>
<protein>
    <submittedName>
        <fullName evidence="8">Uncharacterized protein</fullName>
    </submittedName>
</protein>
<dbReference type="AlphaFoldDB" id="A0A816SNY9"/>
<feature type="compositionally biased region" description="Basic residues" evidence="5">
    <location>
        <begin position="342"/>
        <end position="360"/>
    </location>
</feature>
<sequence>MYHCIIPPRVFLALGVGLLIFGLVLGWISFSVPDWLQYYERNSLNNITKRDSNNGTIFPNDVSLDLKKFGLWLKCIYSTKSNDFVCASWNKDAPSFVGVAQVLIPCGLTLECLALLSAFIGFLSRRAFVTTVLFAALFAFLSFIFTTIGVTVFATESLVYVERFLLNNNENPRRWAMWLFIPNLILSFLASLCFILASIFNWCDYRTMKATGILSHAVDKYAGSVFKAPSESTNITSGTKKHQYLHQQQMNGQDYPNTCYQLNGSKNNQNTSSYPPPPSYGAPMNQHSGNGPSNPAFQTTQGLFGYSRPPSPIYPHSNLDPYQNRNFMTENSEMDEASRASGSRRHSRSYRRSSRRSRTRSPHENETNGNNNNQNNNNNKQPQFIPIPIPYYHPPMQQQQQQQQQQQPPISQPMTQTFNTLPNNNTNINNQPVSYIIQPPKQQFMEEFIQPKVKPSNMLTYCSEQPSVLLSNPKQPVYTIAYRTNNGGNLMTSNILTGPAATTYVTAARDQIAELNSPNNNNSDDEDNIYRNSSRSQTLKKIKANEAWTWRKL</sequence>
<evidence type="ECO:0000256" key="2">
    <source>
        <dbReference type="ARBA" id="ARBA00022692"/>
    </source>
</evidence>
<dbReference type="Proteomes" id="UP000663834">
    <property type="component" value="Unassembled WGS sequence"/>
</dbReference>
<evidence type="ECO:0000256" key="5">
    <source>
        <dbReference type="SAM" id="MobiDB-lite"/>
    </source>
</evidence>
<feature type="compositionally biased region" description="Low complexity" evidence="5">
    <location>
        <begin position="370"/>
        <end position="384"/>
    </location>
</feature>
<dbReference type="PANTHER" id="PTHR10671:SF108">
    <property type="entry name" value="CLAUDIN FAMILY PROTEIN-RELATED"/>
    <property type="match status" value="1"/>
</dbReference>
<feature type="compositionally biased region" description="Polar residues" evidence="5">
    <location>
        <begin position="255"/>
        <end position="271"/>
    </location>
</feature>
<comment type="caution">
    <text evidence="8">The sequence shown here is derived from an EMBL/GenBank/DDBJ whole genome shotgun (WGS) entry which is preliminary data.</text>
</comment>
<dbReference type="InterPro" id="IPR050579">
    <property type="entry name" value="PMP-22/EMP/MP20-like"/>
</dbReference>
<dbReference type="PANTHER" id="PTHR10671">
    <property type="entry name" value="EPITHELIAL MEMBRANE PROTEIN-RELATED"/>
    <property type="match status" value="1"/>
</dbReference>
<evidence type="ECO:0000256" key="4">
    <source>
        <dbReference type="ARBA" id="ARBA00023136"/>
    </source>
</evidence>
<keyword evidence="3 6" id="KW-1133">Transmembrane helix</keyword>
<evidence type="ECO:0000256" key="1">
    <source>
        <dbReference type="ARBA" id="ARBA00004141"/>
    </source>
</evidence>
<feature type="transmembrane region" description="Helical" evidence="6">
    <location>
        <begin position="98"/>
        <end position="120"/>
    </location>
</feature>
<dbReference type="Proteomes" id="UP000663824">
    <property type="component" value="Unassembled WGS sequence"/>
</dbReference>
<accession>A0A816SNY9</accession>
<name>A0A816SNY9_9BILA</name>
<evidence type="ECO:0000256" key="6">
    <source>
        <dbReference type="SAM" id="Phobius"/>
    </source>
</evidence>
<reference evidence="8" key="1">
    <citation type="submission" date="2021-02" db="EMBL/GenBank/DDBJ databases">
        <authorList>
            <person name="Nowell W R."/>
        </authorList>
    </citation>
    <scope>NUCLEOTIDE SEQUENCE</scope>
</reference>
<feature type="transmembrane region" description="Helical" evidence="6">
    <location>
        <begin position="175"/>
        <end position="200"/>
    </location>
</feature>
<gene>
    <name evidence="7" type="ORF">KQP761_LOCUS24694</name>
    <name evidence="8" type="ORF">MBJ925_LOCUS19716</name>
</gene>
<evidence type="ECO:0000313" key="7">
    <source>
        <dbReference type="EMBL" id="CAF1621178.1"/>
    </source>
</evidence>
<feature type="transmembrane region" description="Helical" evidence="6">
    <location>
        <begin position="132"/>
        <end position="155"/>
    </location>
</feature>
<evidence type="ECO:0000313" key="8">
    <source>
        <dbReference type="EMBL" id="CAF2087306.1"/>
    </source>
</evidence>
<dbReference type="OrthoDB" id="10033008at2759"/>
<feature type="compositionally biased region" description="Low complexity" evidence="5">
    <location>
        <begin position="394"/>
        <end position="425"/>
    </location>
</feature>
<dbReference type="Gene3D" id="1.20.140.150">
    <property type="match status" value="1"/>
</dbReference>
<feature type="region of interest" description="Disordered" evidence="5">
    <location>
        <begin position="255"/>
        <end position="425"/>
    </location>
</feature>
<evidence type="ECO:0000256" key="3">
    <source>
        <dbReference type="ARBA" id="ARBA00022989"/>
    </source>
</evidence>
<feature type="compositionally biased region" description="Polar residues" evidence="5">
    <location>
        <begin position="320"/>
        <end position="331"/>
    </location>
</feature>
<feature type="transmembrane region" description="Helical" evidence="6">
    <location>
        <begin position="12"/>
        <end position="30"/>
    </location>
</feature>
<proteinExistence type="predicted"/>
<keyword evidence="4 6" id="KW-0472">Membrane</keyword>
<keyword evidence="2 6" id="KW-0812">Transmembrane</keyword>
<dbReference type="GO" id="GO:0005886">
    <property type="term" value="C:plasma membrane"/>
    <property type="evidence" value="ECO:0007669"/>
    <property type="project" value="TreeGrafter"/>
</dbReference>
<dbReference type="EMBL" id="CAJNRE010010006">
    <property type="protein sequence ID" value="CAF2087306.1"/>
    <property type="molecule type" value="Genomic_DNA"/>
</dbReference>
<feature type="compositionally biased region" description="Polar residues" evidence="5">
    <location>
        <begin position="285"/>
        <end position="302"/>
    </location>
</feature>
<comment type="subcellular location">
    <subcellularLocation>
        <location evidence="1">Membrane</location>
        <topology evidence="1">Multi-pass membrane protein</topology>
    </subcellularLocation>
</comment>
<evidence type="ECO:0000313" key="9">
    <source>
        <dbReference type="Proteomes" id="UP000663824"/>
    </source>
</evidence>